<dbReference type="InterPro" id="IPR011766">
    <property type="entry name" value="TPP_enzyme_TPP-bd"/>
</dbReference>
<keyword evidence="8" id="KW-0456">Lyase</keyword>
<dbReference type="Gene3D" id="3.40.50.970">
    <property type="match status" value="2"/>
</dbReference>
<name>A0ABR4II10_9EURO</name>
<keyword evidence="6" id="KW-0460">Magnesium</keyword>
<feature type="domain" description="Thiamine pyrophosphate enzyme N-terminal TPP-binding" evidence="10">
    <location>
        <begin position="13"/>
        <end position="123"/>
    </location>
</feature>
<evidence type="ECO:0000256" key="4">
    <source>
        <dbReference type="ARBA" id="ARBA00022723"/>
    </source>
</evidence>
<dbReference type="PANTHER" id="PTHR43452">
    <property type="entry name" value="PYRUVATE DECARBOXYLASE"/>
    <property type="match status" value="1"/>
</dbReference>
<accession>A0ABR4II10</accession>
<evidence type="ECO:0000256" key="5">
    <source>
        <dbReference type="ARBA" id="ARBA00022793"/>
    </source>
</evidence>
<dbReference type="Gene3D" id="3.40.50.1220">
    <property type="entry name" value="TPP-binding domain"/>
    <property type="match status" value="1"/>
</dbReference>
<comment type="similarity">
    <text evidence="2">Belongs to the TPP enzyme family.</text>
</comment>
<keyword evidence="7" id="KW-0786">Thiamine pyrophosphate</keyword>
<dbReference type="Pfam" id="PF02775">
    <property type="entry name" value="TPP_enzyme_C"/>
    <property type="match status" value="1"/>
</dbReference>
<proteinExistence type="inferred from homology"/>
<keyword evidence="4" id="KW-0479">Metal-binding</keyword>
<reference evidence="11 12" key="1">
    <citation type="submission" date="2024-07" db="EMBL/GenBank/DDBJ databases">
        <title>Section-level genome sequencing and comparative genomics of Aspergillus sections Usti and Cavernicolus.</title>
        <authorList>
            <consortium name="Lawrence Berkeley National Laboratory"/>
            <person name="Nybo J.L."/>
            <person name="Vesth T.C."/>
            <person name="Theobald S."/>
            <person name="Frisvad J.C."/>
            <person name="Larsen T.O."/>
            <person name="Kjaerboelling I."/>
            <person name="Rothschild-Mancinelli K."/>
            <person name="Lyhne E.K."/>
            <person name="Kogle M.E."/>
            <person name="Barry K."/>
            <person name="Clum A."/>
            <person name="Na H."/>
            <person name="Ledsgaard L."/>
            <person name="Lin J."/>
            <person name="Lipzen A."/>
            <person name="Kuo A."/>
            <person name="Riley R."/>
            <person name="Mondo S."/>
            <person name="LaButti K."/>
            <person name="Haridas S."/>
            <person name="Pangalinan J."/>
            <person name="Salamov A.A."/>
            <person name="Simmons B.A."/>
            <person name="Magnuson J.K."/>
            <person name="Chen J."/>
            <person name="Drula E."/>
            <person name="Henrissat B."/>
            <person name="Wiebenga A."/>
            <person name="Lubbers R.J."/>
            <person name="Gomes A.C."/>
            <person name="Makela M.R."/>
            <person name="Stajich J."/>
            <person name="Grigoriev I.V."/>
            <person name="Mortensen U.H."/>
            <person name="De vries R.P."/>
            <person name="Baker S.E."/>
            <person name="Andersen M.R."/>
        </authorList>
    </citation>
    <scope>NUCLEOTIDE SEQUENCE [LARGE SCALE GENOMIC DNA]</scope>
    <source>
        <strain evidence="11 12">CBS 600.67</strain>
    </source>
</reference>
<dbReference type="InterPro" id="IPR012001">
    <property type="entry name" value="Thiamin_PyroP_enz_TPP-bd_dom"/>
</dbReference>
<evidence type="ECO:0000256" key="2">
    <source>
        <dbReference type="ARBA" id="ARBA00007812"/>
    </source>
</evidence>
<evidence type="ECO:0000256" key="3">
    <source>
        <dbReference type="ARBA" id="ARBA00014422"/>
    </source>
</evidence>
<feature type="domain" description="Thiamine pyrophosphate enzyme TPP-binding" evidence="9">
    <location>
        <begin position="344"/>
        <end position="426"/>
    </location>
</feature>
<dbReference type="InterPro" id="IPR047213">
    <property type="entry name" value="TPP_PYR_PDC_IPDC-like"/>
</dbReference>
<gene>
    <name evidence="11" type="ORF">BDW59DRAFT_179149</name>
</gene>
<evidence type="ECO:0000259" key="9">
    <source>
        <dbReference type="Pfam" id="PF02775"/>
    </source>
</evidence>
<dbReference type="InterPro" id="IPR029061">
    <property type="entry name" value="THDP-binding"/>
</dbReference>
<sequence>MGSIGSPNGDQVDLAEYLFRRLYQLGVRSVQGVPGDYNLVSLDYIKPAGLYLAGNANELNAGYAADGYARVKGISALVTLFGVGELSALNAIGGAFAEKAPVVHIIGTPPTHAQNLGLNLHHSFGDGDFKRFVRVYRESTCAQANLVDPGTAPAEIYEVLRQCLKLSRPAKVSLLGLKGKLGPFDPGMDFRIMHGVIVDILKPDELIRATGYPTYVTPFGKGAMNWVNSCDLVIRFGPLDIDTNTYGFTTLTDRKVIIDIHRYSISIGRGLRQDLNTKDLLRTLLPCSIHPLFTPSSPLQAPIQSAPIDQATFWTRMSKFLRPSDIILTETGTSSSGGQDLILPPQATMINSALWLSIGYTLGATVGVALAQKDLALQNNQPTGRTNLFDGDGSFQMTTRSISVIFGNRLNVIFLINNNGYTIERHIHAVELPGRTRFFGAPTDDPSYPVLAYRATNWGELLLMDTVQVKAGKGFSLVEVVMGQDDAPASLERLVRMAAERNEGLIK</sequence>
<evidence type="ECO:0000256" key="1">
    <source>
        <dbReference type="ARBA" id="ARBA00001964"/>
    </source>
</evidence>
<dbReference type="SUPFAM" id="SSF52518">
    <property type="entry name" value="Thiamin diphosphate-binding fold (THDP-binding)"/>
    <property type="match status" value="2"/>
</dbReference>
<evidence type="ECO:0000313" key="11">
    <source>
        <dbReference type="EMBL" id="KAL2827377.1"/>
    </source>
</evidence>
<evidence type="ECO:0000259" key="10">
    <source>
        <dbReference type="Pfam" id="PF02776"/>
    </source>
</evidence>
<protein>
    <recommendedName>
        <fullName evidence="3">Pyruvate decarboxylase</fullName>
    </recommendedName>
</protein>
<evidence type="ECO:0000256" key="7">
    <source>
        <dbReference type="ARBA" id="ARBA00023052"/>
    </source>
</evidence>
<evidence type="ECO:0000313" key="12">
    <source>
        <dbReference type="Proteomes" id="UP001610335"/>
    </source>
</evidence>
<dbReference type="Pfam" id="PF02776">
    <property type="entry name" value="TPP_enzyme_N"/>
    <property type="match status" value="1"/>
</dbReference>
<dbReference type="SUPFAM" id="SSF52467">
    <property type="entry name" value="DHS-like NAD/FAD-binding domain"/>
    <property type="match status" value="1"/>
</dbReference>
<dbReference type="EMBL" id="JBFXLS010000025">
    <property type="protein sequence ID" value="KAL2827377.1"/>
    <property type="molecule type" value="Genomic_DNA"/>
</dbReference>
<organism evidence="11 12">
    <name type="scientific">Aspergillus cavernicola</name>
    <dbReference type="NCBI Taxonomy" id="176166"/>
    <lineage>
        <taxon>Eukaryota</taxon>
        <taxon>Fungi</taxon>
        <taxon>Dikarya</taxon>
        <taxon>Ascomycota</taxon>
        <taxon>Pezizomycotina</taxon>
        <taxon>Eurotiomycetes</taxon>
        <taxon>Eurotiomycetidae</taxon>
        <taxon>Eurotiales</taxon>
        <taxon>Aspergillaceae</taxon>
        <taxon>Aspergillus</taxon>
        <taxon>Aspergillus subgen. Nidulantes</taxon>
    </lineage>
</organism>
<dbReference type="InterPro" id="IPR012110">
    <property type="entry name" value="PDC/IPDC-like"/>
</dbReference>
<dbReference type="CDD" id="cd07038">
    <property type="entry name" value="TPP_PYR_PDC_IPDC_like"/>
    <property type="match status" value="1"/>
</dbReference>
<comment type="cofactor">
    <cofactor evidence="1">
        <name>thiamine diphosphate</name>
        <dbReference type="ChEBI" id="CHEBI:58937"/>
    </cofactor>
</comment>
<dbReference type="PIRSF" id="PIRSF036565">
    <property type="entry name" value="Pyruvt_ip_decrb"/>
    <property type="match status" value="1"/>
</dbReference>
<evidence type="ECO:0000256" key="6">
    <source>
        <dbReference type="ARBA" id="ARBA00022842"/>
    </source>
</evidence>
<dbReference type="InterPro" id="IPR029035">
    <property type="entry name" value="DHS-like_NAD/FAD-binding_dom"/>
</dbReference>
<dbReference type="Proteomes" id="UP001610335">
    <property type="component" value="Unassembled WGS sequence"/>
</dbReference>
<evidence type="ECO:0000256" key="8">
    <source>
        <dbReference type="ARBA" id="ARBA00023239"/>
    </source>
</evidence>
<keyword evidence="5" id="KW-0210">Decarboxylase</keyword>
<keyword evidence="12" id="KW-1185">Reference proteome</keyword>
<comment type="caution">
    <text evidence="11">The sequence shown here is derived from an EMBL/GenBank/DDBJ whole genome shotgun (WGS) entry which is preliminary data.</text>
</comment>
<dbReference type="PANTHER" id="PTHR43452:SF11">
    <property type="entry name" value="PYRUVATE DECARBOXYLASE"/>
    <property type="match status" value="1"/>
</dbReference>